<dbReference type="Proteomes" id="UP000006753">
    <property type="component" value="Unassembled WGS sequence"/>
</dbReference>
<feature type="domain" description="Alpha/beta hydrolase fold-3" evidence="2">
    <location>
        <begin position="88"/>
        <end position="300"/>
    </location>
</feature>
<name>K1X1Y5_MARBU</name>
<dbReference type="EMBL" id="JH921431">
    <property type="protein sequence ID" value="EKD19017.1"/>
    <property type="molecule type" value="Genomic_DNA"/>
</dbReference>
<protein>
    <recommendedName>
        <fullName evidence="2">Alpha/beta hydrolase fold-3 domain-containing protein</fullName>
    </recommendedName>
</protein>
<dbReference type="SUPFAM" id="SSF53474">
    <property type="entry name" value="alpha/beta-Hydrolases"/>
    <property type="match status" value="1"/>
</dbReference>
<dbReference type="GO" id="GO:0016787">
    <property type="term" value="F:hydrolase activity"/>
    <property type="evidence" value="ECO:0007669"/>
    <property type="project" value="UniProtKB-KW"/>
</dbReference>
<organism evidence="3 4">
    <name type="scientific">Marssonina brunnea f. sp. multigermtubi (strain MB_m1)</name>
    <name type="common">Marssonina leaf spot fungus</name>
    <dbReference type="NCBI Taxonomy" id="1072389"/>
    <lineage>
        <taxon>Eukaryota</taxon>
        <taxon>Fungi</taxon>
        <taxon>Dikarya</taxon>
        <taxon>Ascomycota</taxon>
        <taxon>Pezizomycotina</taxon>
        <taxon>Leotiomycetes</taxon>
        <taxon>Helotiales</taxon>
        <taxon>Drepanopezizaceae</taxon>
        <taxon>Drepanopeziza</taxon>
    </lineage>
</organism>
<evidence type="ECO:0000313" key="3">
    <source>
        <dbReference type="EMBL" id="EKD19017.1"/>
    </source>
</evidence>
<dbReference type="PANTHER" id="PTHR48081:SF8">
    <property type="entry name" value="ALPHA_BETA HYDROLASE FOLD-3 DOMAIN-CONTAINING PROTEIN-RELATED"/>
    <property type="match status" value="1"/>
</dbReference>
<sequence length="326" mass="35019">MTALSTEGYAQGWLDASITYEKILGQRPLLGGSPEDIIAQFNGLNAQLAAQSPPPDASVVIEDTVANGVPVRIYTPPDATGKKLPVGVYYHGGGYLVGSLDSEDAWCRFISKHTPCILVSVDYRLTQTDKWPAQIDDCLTAYKWVRENASKIGGDQSKVFTVGASAGGGLACGVADQLIKSGSGSHVQGIVAMVPVAANLSTIPAEYKSQYTAYIENATDVPVIDAGTMKTFMEAAAVDDNDEKAFVTLSKNLKDFPPTYIATCGKDPLRDDGKVLEAMLKMEGVKTKSDFYDGVPHYFWLFPGVERGEEFLMNVAKGAQWVISQA</sequence>
<proteinExistence type="predicted"/>
<dbReference type="InterPro" id="IPR013094">
    <property type="entry name" value="AB_hydrolase_3"/>
</dbReference>
<accession>K1X1Y5</accession>
<dbReference type="HOGENOM" id="CLU_012494_6_3_1"/>
<keyword evidence="1" id="KW-0378">Hydrolase</keyword>
<dbReference type="OrthoDB" id="408631at2759"/>
<dbReference type="AlphaFoldDB" id="K1X1Y5"/>
<dbReference type="STRING" id="1072389.K1X1Y5"/>
<keyword evidence="4" id="KW-1185">Reference proteome</keyword>
<evidence type="ECO:0000313" key="4">
    <source>
        <dbReference type="Proteomes" id="UP000006753"/>
    </source>
</evidence>
<dbReference type="KEGG" id="mbe:MBM_02254"/>
<dbReference type="Pfam" id="PF07859">
    <property type="entry name" value="Abhydrolase_3"/>
    <property type="match status" value="1"/>
</dbReference>
<dbReference type="InterPro" id="IPR029058">
    <property type="entry name" value="AB_hydrolase_fold"/>
</dbReference>
<dbReference type="PANTHER" id="PTHR48081">
    <property type="entry name" value="AB HYDROLASE SUPERFAMILY PROTEIN C4A8.06C"/>
    <property type="match status" value="1"/>
</dbReference>
<reference evidence="3 4" key="1">
    <citation type="journal article" date="2012" name="BMC Genomics">
        <title>Sequencing the genome of Marssonina brunnea reveals fungus-poplar co-evolution.</title>
        <authorList>
            <person name="Zhu S."/>
            <person name="Cao Y.-Z."/>
            <person name="Jiang C."/>
            <person name="Tan B.-Y."/>
            <person name="Wang Z."/>
            <person name="Feng S."/>
            <person name="Zhang L."/>
            <person name="Su X.-H."/>
            <person name="Brejova B."/>
            <person name="Vinar T."/>
            <person name="Xu M."/>
            <person name="Wang M.-X."/>
            <person name="Zhang S.-G."/>
            <person name="Huang M.-R."/>
            <person name="Wu R."/>
            <person name="Zhou Y."/>
        </authorList>
    </citation>
    <scope>NUCLEOTIDE SEQUENCE [LARGE SCALE GENOMIC DNA]</scope>
    <source>
        <strain evidence="3 4">MB_m1</strain>
    </source>
</reference>
<evidence type="ECO:0000256" key="1">
    <source>
        <dbReference type="ARBA" id="ARBA00022801"/>
    </source>
</evidence>
<dbReference type="InterPro" id="IPR050300">
    <property type="entry name" value="GDXG_lipolytic_enzyme"/>
</dbReference>
<gene>
    <name evidence="3" type="ORF">MBM_02254</name>
</gene>
<dbReference type="Gene3D" id="3.40.50.1820">
    <property type="entry name" value="alpha/beta hydrolase"/>
    <property type="match status" value="1"/>
</dbReference>
<dbReference type="eggNOG" id="KOG1515">
    <property type="taxonomic scope" value="Eukaryota"/>
</dbReference>
<dbReference type="OMA" id="WTYENAS"/>
<dbReference type="InParanoid" id="K1X1Y5"/>
<evidence type="ECO:0000259" key="2">
    <source>
        <dbReference type="Pfam" id="PF07859"/>
    </source>
</evidence>